<dbReference type="AlphaFoldDB" id="A0A5C1A268"/>
<dbReference type="RefSeq" id="WP_149108214.1">
    <property type="nucleotide sequence ID" value="NZ_CP042425.1"/>
</dbReference>
<dbReference type="OrthoDB" id="9793997at2"/>
<protein>
    <recommendedName>
        <fullName evidence="4">Recombination-associated protein RdgC</fullName>
    </recommendedName>
</protein>
<evidence type="ECO:0000256" key="1">
    <source>
        <dbReference type="SAM" id="MobiDB-lite"/>
    </source>
</evidence>
<dbReference type="EMBL" id="CP042425">
    <property type="protein sequence ID" value="QEL13231.1"/>
    <property type="molecule type" value="Genomic_DNA"/>
</dbReference>
<evidence type="ECO:0008006" key="4">
    <source>
        <dbReference type="Google" id="ProtNLM"/>
    </source>
</evidence>
<feature type="region of interest" description="Disordered" evidence="1">
    <location>
        <begin position="104"/>
        <end position="128"/>
    </location>
</feature>
<evidence type="ECO:0000313" key="3">
    <source>
        <dbReference type="Proteomes" id="UP000324974"/>
    </source>
</evidence>
<dbReference type="KEGG" id="lrs:PX52LOC_00085"/>
<reference evidence="3" key="1">
    <citation type="submission" date="2019-08" db="EMBL/GenBank/DDBJ databases">
        <title>Limnoglobus roseus gen. nov., sp. nov., a novel freshwater planctomycete with a giant genome from the family Gemmataceae.</title>
        <authorList>
            <person name="Kulichevskaya I.S."/>
            <person name="Naumoff D.G."/>
            <person name="Miroshnikov K."/>
            <person name="Ivanova A."/>
            <person name="Philippov D.A."/>
            <person name="Hakobyan A."/>
            <person name="Rijpstra I.C."/>
            <person name="Sinninghe Damste J.S."/>
            <person name="Liesack W."/>
            <person name="Dedysh S.N."/>
        </authorList>
    </citation>
    <scope>NUCLEOTIDE SEQUENCE [LARGE SCALE GENOMIC DNA]</scope>
    <source>
        <strain evidence="3">PX52</strain>
    </source>
</reference>
<proteinExistence type="predicted"/>
<evidence type="ECO:0000313" key="2">
    <source>
        <dbReference type="EMBL" id="QEL13231.1"/>
    </source>
</evidence>
<keyword evidence="3" id="KW-1185">Reference proteome</keyword>
<accession>A0A5C1A268</accession>
<gene>
    <name evidence="2" type="ORF">PX52LOC_00085</name>
</gene>
<name>A0A5C1A268_9BACT</name>
<organism evidence="2 3">
    <name type="scientific">Limnoglobus roseus</name>
    <dbReference type="NCBI Taxonomy" id="2598579"/>
    <lineage>
        <taxon>Bacteria</taxon>
        <taxon>Pseudomonadati</taxon>
        <taxon>Planctomycetota</taxon>
        <taxon>Planctomycetia</taxon>
        <taxon>Gemmatales</taxon>
        <taxon>Gemmataceae</taxon>
        <taxon>Limnoglobus</taxon>
    </lineage>
</organism>
<sequence>MGFFSGRATFLRFKVNGPRVHNFDEEHLERLKSRAAGQSRLASADGIESGWAAGDHILDTDFDLAKNIINDTLHFDLRIDTDKLPSDLMKAYYATELRALAANNPSGIPSARQKREAKESARDRLENEAKDGRYRKRKCIPVLWDGRSNEVLFGATSLTNIERFAMLFQQTFGGNLEATTAGSRAYYLAELYQRTRNVEDAAPSAFLPDISGPDVAWIADEASRDFLGNEFLLWLWYYTELEGDTIQLADNSDVTVMLARTLTLECPRGMTGYETISHEGPTRLPEVKRAAQSGKLPRKVGLTIVRHGEQYEFTLHAETLAVGAAKFPNMPEDITAERAKLETRADQLRALIETLDLLYDAFGRSRHSNDWSKTLPSMQKWLARDERRAA</sequence>
<feature type="compositionally biased region" description="Basic and acidic residues" evidence="1">
    <location>
        <begin position="113"/>
        <end position="128"/>
    </location>
</feature>
<dbReference type="Proteomes" id="UP000324974">
    <property type="component" value="Chromosome"/>
</dbReference>